<accession>A0AAX4HLU6</accession>
<evidence type="ECO:0008006" key="3">
    <source>
        <dbReference type="Google" id="ProtNLM"/>
    </source>
</evidence>
<dbReference type="InterPro" id="IPR012338">
    <property type="entry name" value="Beta-lactam/transpept-like"/>
</dbReference>
<keyword evidence="2" id="KW-1185">Reference proteome</keyword>
<dbReference type="AlphaFoldDB" id="A0AAX4HLU6"/>
<protein>
    <recommendedName>
        <fullName evidence="3">Beta-lactamase</fullName>
    </recommendedName>
</protein>
<sequence>MKTFFLLGLLSFNAVGATLSEQVNAAKKIANTDPSCVAIRPFYWEIGDGLSALVSGSAGIGAPTAKTELEIASASKWIFSAYVAQKRSGQLTVSDKNHLRFLTGYDQFTSCLGSQTVDGCFQSGSNNDQTISSIGKFAYGGGHMQKLAVGMGLGDLTSSGLAVEVNSTLGIKSSYSSPQPAGGMEMTAQDYGFFLRKLLNNKLQLSNFLGVNPVCTTESSCPLSVVSSPAPMGWEYSYGHWVESDGVFSSPGKFGFYPWMDKTNGLYGVVGRKSADHEAYLTSVECGQKIRNAFFSGK</sequence>
<dbReference type="SUPFAM" id="SSF56601">
    <property type="entry name" value="beta-lactamase/transpeptidase-like"/>
    <property type="match status" value="1"/>
</dbReference>
<proteinExistence type="predicted"/>
<name>A0AAX4HLU6_9BACT</name>
<organism evidence="1 2">
    <name type="scientific">Peredibacter starrii</name>
    <dbReference type="NCBI Taxonomy" id="28202"/>
    <lineage>
        <taxon>Bacteria</taxon>
        <taxon>Pseudomonadati</taxon>
        <taxon>Bdellovibrionota</taxon>
        <taxon>Bacteriovoracia</taxon>
        <taxon>Bacteriovoracales</taxon>
        <taxon>Bacteriovoracaceae</taxon>
        <taxon>Peredibacter</taxon>
    </lineage>
</organism>
<evidence type="ECO:0000313" key="2">
    <source>
        <dbReference type="Proteomes" id="UP001324634"/>
    </source>
</evidence>
<gene>
    <name evidence="1" type="ORF">SOO65_15940</name>
</gene>
<dbReference type="RefSeq" id="WP_321392501.1">
    <property type="nucleotide sequence ID" value="NZ_CP139487.1"/>
</dbReference>
<reference evidence="1 2" key="1">
    <citation type="submission" date="2023-11" db="EMBL/GenBank/DDBJ databases">
        <title>Peredibacter starrii A3.12.</title>
        <authorList>
            <person name="Mitchell R.J."/>
        </authorList>
    </citation>
    <scope>NUCLEOTIDE SEQUENCE [LARGE SCALE GENOMIC DNA]</scope>
    <source>
        <strain evidence="1 2">A3.12</strain>
    </source>
</reference>
<dbReference type="Proteomes" id="UP001324634">
    <property type="component" value="Chromosome"/>
</dbReference>
<dbReference type="Gene3D" id="3.40.710.10">
    <property type="entry name" value="DD-peptidase/beta-lactamase superfamily"/>
    <property type="match status" value="1"/>
</dbReference>
<dbReference type="KEGG" id="psti:SOO65_15940"/>
<dbReference type="EMBL" id="CP139487">
    <property type="protein sequence ID" value="WPU64186.1"/>
    <property type="molecule type" value="Genomic_DNA"/>
</dbReference>
<evidence type="ECO:0000313" key="1">
    <source>
        <dbReference type="EMBL" id="WPU64186.1"/>
    </source>
</evidence>